<gene>
    <name evidence="1" type="ORF">MM415B02459_0009</name>
</gene>
<accession>A0A6M3L9L3</accession>
<sequence>MALAFSELQTVSKNAFDPNIHNNMYDKTVFFAKLKSKNKITYDGGIKIQFGIHYAKLNRAKQIGWRDQISFGGTDTRTAAVLEWAPYMADTTLQWDERVKNAGRGKIIDLAKDKAKELTDDLSDQLSTDLVTSTSQGTLVVVPLAVIVDSATTYGGVAVADAADWASQEDGSATTMVLYGTTSLSYYYNAATFGSDAPTMFLTTRDLLSKLESLLQPQVRYTSDEALDKKFPHVLFNGKPAFSDSFVPSGYFYGLDMDKFELVVKDGEDEVSDWFSLEQDGRPKTLAKWASWVGNLKCDSRKTSFKMTALDYTK</sequence>
<evidence type="ECO:0000313" key="1">
    <source>
        <dbReference type="EMBL" id="QJA90021.1"/>
    </source>
</evidence>
<proteinExistence type="predicted"/>
<name>A0A6M3L9L3_9ZZZZ</name>
<dbReference type="NCBIfam" id="NF033394">
    <property type="entry name" value="capsid_maj_Podo"/>
    <property type="match status" value="1"/>
</dbReference>
<protein>
    <submittedName>
        <fullName evidence="1">Putative capsid protein</fullName>
    </submittedName>
</protein>
<dbReference type="EMBL" id="MT142885">
    <property type="protein sequence ID" value="QJA90021.1"/>
    <property type="molecule type" value="Genomic_DNA"/>
</dbReference>
<organism evidence="1">
    <name type="scientific">viral metagenome</name>
    <dbReference type="NCBI Taxonomy" id="1070528"/>
    <lineage>
        <taxon>unclassified sequences</taxon>
        <taxon>metagenomes</taxon>
        <taxon>organismal metagenomes</taxon>
    </lineage>
</organism>
<dbReference type="InterPro" id="IPR049718">
    <property type="entry name" value="AKO59007-like"/>
</dbReference>
<dbReference type="AlphaFoldDB" id="A0A6M3L9L3"/>
<reference evidence="1" key="1">
    <citation type="submission" date="2020-03" db="EMBL/GenBank/DDBJ databases">
        <title>The deep terrestrial virosphere.</title>
        <authorList>
            <person name="Holmfeldt K."/>
            <person name="Nilsson E."/>
            <person name="Simone D."/>
            <person name="Lopez-Fernandez M."/>
            <person name="Wu X."/>
            <person name="de Brujin I."/>
            <person name="Lundin D."/>
            <person name="Andersson A."/>
            <person name="Bertilsson S."/>
            <person name="Dopson M."/>
        </authorList>
    </citation>
    <scope>NUCLEOTIDE SEQUENCE</scope>
    <source>
        <strain evidence="1">MM415B02459</strain>
    </source>
</reference>